<dbReference type="InterPro" id="IPR000801">
    <property type="entry name" value="Esterase-like"/>
</dbReference>
<dbReference type="KEGG" id="slom:PXH66_12430"/>
<dbReference type="Proteomes" id="UP001218638">
    <property type="component" value="Chromosome"/>
</dbReference>
<dbReference type="AlphaFoldDB" id="A0AAF0CG35"/>
<sequence>MTRILILIILLVSSPAALLLRADISSPEVRHSSADQSAPSASIAELEWMVGAWEGPLGSDGQEHIVQRPVGGQLPGFVRGWTADGAITFYEISAFAEADGSLEYRVKHFSADLAGWEPQTEFVRHRLVAREGNAWFFDGITFVRTGPETHTVYFEIPAGERAGEIITVNQTRRRPLLAAAADGAATTGEVVAFDFVSKVLADNRIGLKPERTGRVYLPPSYASSPTRRYPVVYFCHNTFWSPAQAVADGNLQGLMERAFTAGTVDEFILVIADYTGPTTGSLYENSPTSGRWLDYTIEEVVPRIDETYRTLRHRDSRAVIGDFWGGRGALVLAMHFPETFGSLYAMHPVATGSGNLPMDRLDINWPAIHAATSWNELGDSGRDRIFTAISQAFLPNANRPPFYCDFPIEIAADGSTAPNPHHTRLMLKRFLVDGLLDDHADALRSLRGVAMDWGRFDPTQAHVIANRRFSRILSSQGIPHEAEEYAGGIWDKTWSPDGRFITRVLPLLGQHLVSAEEP</sequence>
<dbReference type="Gene3D" id="3.40.50.1820">
    <property type="entry name" value="alpha/beta hydrolase"/>
    <property type="match status" value="1"/>
</dbReference>
<dbReference type="Pfam" id="PF00756">
    <property type="entry name" value="Esterase"/>
    <property type="match status" value="1"/>
</dbReference>
<dbReference type="InterPro" id="IPR046232">
    <property type="entry name" value="DUF6265"/>
</dbReference>
<evidence type="ECO:0000313" key="2">
    <source>
        <dbReference type="EMBL" id="WED63137.1"/>
    </source>
</evidence>
<dbReference type="InterPro" id="IPR050583">
    <property type="entry name" value="Mycobacterial_A85_antigen"/>
</dbReference>
<evidence type="ECO:0000259" key="1">
    <source>
        <dbReference type="Pfam" id="PF19780"/>
    </source>
</evidence>
<reference evidence="2" key="1">
    <citation type="submission" date="2023-03" db="EMBL/GenBank/DDBJ databases">
        <title>Lomoglobus Profundus gen. nov., sp. nov., a novel member of the phylum Verrucomicrobia, isolated from deep-marine sediment of South China Sea.</title>
        <authorList>
            <person name="Ahmad T."/>
            <person name="Ishaq S.E."/>
            <person name="Wang F."/>
        </authorList>
    </citation>
    <scope>NUCLEOTIDE SEQUENCE</scope>
    <source>
        <strain evidence="2">LMO-M01</strain>
    </source>
</reference>
<dbReference type="EMBL" id="CP119075">
    <property type="protein sequence ID" value="WED63137.1"/>
    <property type="molecule type" value="Genomic_DNA"/>
</dbReference>
<dbReference type="Pfam" id="PF19780">
    <property type="entry name" value="DUF6265"/>
    <property type="match status" value="1"/>
</dbReference>
<name>A0AAF0CG35_9BACT</name>
<protein>
    <submittedName>
        <fullName evidence="2">DUF6265 family protein</fullName>
    </submittedName>
</protein>
<keyword evidence="3" id="KW-1185">Reference proteome</keyword>
<accession>A0AAF0CG35</accession>
<feature type="domain" description="DUF6265" evidence="1">
    <location>
        <begin position="47"/>
        <end position="155"/>
    </location>
</feature>
<organism evidence="2 3">
    <name type="scientific">Synoicihabitans lomoniglobus</name>
    <dbReference type="NCBI Taxonomy" id="2909285"/>
    <lineage>
        <taxon>Bacteria</taxon>
        <taxon>Pseudomonadati</taxon>
        <taxon>Verrucomicrobiota</taxon>
        <taxon>Opitutia</taxon>
        <taxon>Opitutales</taxon>
        <taxon>Opitutaceae</taxon>
        <taxon>Synoicihabitans</taxon>
    </lineage>
</organism>
<dbReference type="PANTHER" id="PTHR48098">
    <property type="entry name" value="ENTEROCHELIN ESTERASE-RELATED"/>
    <property type="match status" value="1"/>
</dbReference>
<dbReference type="InterPro" id="IPR029058">
    <property type="entry name" value="AB_hydrolase_fold"/>
</dbReference>
<proteinExistence type="predicted"/>
<dbReference type="RefSeq" id="WP_330932016.1">
    <property type="nucleotide sequence ID" value="NZ_CP119075.1"/>
</dbReference>
<dbReference type="SUPFAM" id="SSF53474">
    <property type="entry name" value="alpha/beta-Hydrolases"/>
    <property type="match status" value="1"/>
</dbReference>
<evidence type="ECO:0000313" key="3">
    <source>
        <dbReference type="Proteomes" id="UP001218638"/>
    </source>
</evidence>
<dbReference type="PANTHER" id="PTHR48098:SF6">
    <property type="entry name" value="FERRI-BACILLIBACTIN ESTERASE BESA"/>
    <property type="match status" value="1"/>
</dbReference>
<gene>
    <name evidence="2" type="ORF">PXH66_12430</name>
</gene>